<dbReference type="STRING" id="1328313.DS2_10773"/>
<dbReference type="SUPFAM" id="SSF56601">
    <property type="entry name" value="beta-lactamase/transpeptidase-like"/>
    <property type="match status" value="1"/>
</dbReference>
<evidence type="ECO:0000256" key="10">
    <source>
        <dbReference type="ARBA" id="ARBA00044770"/>
    </source>
</evidence>
<evidence type="ECO:0000256" key="11">
    <source>
        <dbReference type="ARBA" id="ARBA00049902"/>
    </source>
</evidence>
<dbReference type="SUPFAM" id="SSF53955">
    <property type="entry name" value="Lysozyme-like"/>
    <property type="match status" value="1"/>
</dbReference>
<evidence type="ECO:0000259" key="14">
    <source>
        <dbReference type="Pfam" id="PF00912"/>
    </source>
</evidence>
<dbReference type="Pfam" id="PF00905">
    <property type="entry name" value="Transpeptidase"/>
    <property type="match status" value="1"/>
</dbReference>
<dbReference type="PANTHER" id="PTHR32282:SF15">
    <property type="entry name" value="PENICILLIN-BINDING PROTEIN 1C"/>
    <property type="match status" value="1"/>
</dbReference>
<feature type="domain" description="Penicillin-binding protein transpeptidase" evidence="13">
    <location>
        <begin position="300"/>
        <end position="527"/>
    </location>
</feature>
<evidence type="ECO:0000256" key="3">
    <source>
        <dbReference type="ARBA" id="ARBA00007739"/>
    </source>
</evidence>
<evidence type="ECO:0000256" key="1">
    <source>
        <dbReference type="ARBA" id="ARBA00004752"/>
    </source>
</evidence>
<evidence type="ECO:0000256" key="4">
    <source>
        <dbReference type="ARBA" id="ARBA00022645"/>
    </source>
</evidence>
<evidence type="ECO:0000256" key="7">
    <source>
        <dbReference type="ARBA" id="ARBA00022679"/>
    </source>
</evidence>
<evidence type="ECO:0000259" key="13">
    <source>
        <dbReference type="Pfam" id="PF00905"/>
    </source>
</evidence>
<dbReference type="Proteomes" id="UP000019276">
    <property type="component" value="Unassembled WGS sequence"/>
</dbReference>
<feature type="domain" description="Glycosyl transferase family 51" evidence="14">
    <location>
        <begin position="50"/>
        <end position="225"/>
    </location>
</feature>
<keyword evidence="5" id="KW-0645">Protease</keyword>
<keyword evidence="7" id="KW-0808">Transferase</keyword>
<dbReference type="InterPro" id="IPR012338">
    <property type="entry name" value="Beta-lactam/transpept-like"/>
</dbReference>
<proteinExistence type="inferred from homology"/>
<dbReference type="EC" id="2.4.99.28" evidence="10"/>
<dbReference type="GO" id="GO:0008955">
    <property type="term" value="F:peptidoglycan glycosyltransferase activity"/>
    <property type="evidence" value="ECO:0007669"/>
    <property type="project" value="UniProtKB-EC"/>
</dbReference>
<keyword evidence="16" id="KW-1185">Reference proteome</keyword>
<feature type="region of interest" description="Disordered" evidence="12">
    <location>
        <begin position="568"/>
        <end position="587"/>
    </location>
</feature>
<keyword evidence="9" id="KW-0511">Multifunctional enzyme</keyword>
<dbReference type="RefSeq" id="WP_035014786.1">
    <property type="nucleotide sequence ID" value="NZ_ARZY01000019.1"/>
</dbReference>
<protein>
    <recommendedName>
        <fullName evidence="10">peptidoglycan glycosyltransferase</fullName>
        <ecNumber evidence="10">2.4.99.28</ecNumber>
    </recommendedName>
</protein>
<dbReference type="InterPro" id="IPR011815">
    <property type="entry name" value="PBP_1c"/>
</dbReference>
<dbReference type="InterPro" id="IPR001460">
    <property type="entry name" value="PCN-bd_Tpept"/>
</dbReference>
<evidence type="ECO:0000256" key="12">
    <source>
        <dbReference type="SAM" id="MobiDB-lite"/>
    </source>
</evidence>
<comment type="similarity">
    <text evidence="3">In the N-terminal section; belongs to the glycosyltransferase 51 family.</text>
</comment>
<evidence type="ECO:0000256" key="5">
    <source>
        <dbReference type="ARBA" id="ARBA00022670"/>
    </source>
</evidence>
<evidence type="ECO:0000313" key="15">
    <source>
        <dbReference type="EMBL" id="EWH09764.1"/>
    </source>
</evidence>
<dbReference type="GO" id="GO:0008658">
    <property type="term" value="F:penicillin binding"/>
    <property type="evidence" value="ECO:0007669"/>
    <property type="project" value="InterPro"/>
</dbReference>
<comment type="catalytic activity">
    <reaction evidence="11">
        <text>[GlcNAc-(1-&gt;4)-Mur2Ac(oyl-L-Ala-gamma-D-Glu-L-Lys-D-Ala-D-Ala)](n)-di-trans,octa-cis-undecaprenyl diphosphate + beta-D-GlcNAc-(1-&gt;4)-Mur2Ac(oyl-L-Ala-gamma-D-Glu-L-Lys-D-Ala-D-Ala)-di-trans,octa-cis-undecaprenyl diphosphate = [GlcNAc-(1-&gt;4)-Mur2Ac(oyl-L-Ala-gamma-D-Glu-L-Lys-D-Ala-D-Ala)](n+1)-di-trans,octa-cis-undecaprenyl diphosphate + di-trans,octa-cis-undecaprenyl diphosphate + H(+)</text>
        <dbReference type="Rhea" id="RHEA:23708"/>
        <dbReference type="Rhea" id="RHEA-COMP:9602"/>
        <dbReference type="Rhea" id="RHEA-COMP:9603"/>
        <dbReference type="ChEBI" id="CHEBI:15378"/>
        <dbReference type="ChEBI" id="CHEBI:58405"/>
        <dbReference type="ChEBI" id="CHEBI:60033"/>
        <dbReference type="ChEBI" id="CHEBI:78435"/>
        <dbReference type="EC" id="2.4.99.28"/>
    </reaction>
</comment>
<dbReference type="EMBL" id="ARZY01000019">
    <property type="protein sequence ID" value="EWH09764.1"/>
    <property type="molecule type" value="Genomic_DNA"/>
</dbReference>
<dbReference type="NCBIfam" id="TIGR02073">
    <property type="entry name" value="PBP_1c"/>
    <property type="match status" value="1"/>
</dbReference>
<evidence type="ECO:0000256" key="6">
    <source>
        <dbReference type="ARBA" id="ARBA00022676"/>
    </source>
</evidence>
<comment type="similarity">
    <text evidence="2">In the C-terminal section; belongs to the transpeptidase family.</text>
</comment>
<dbReference type="UniPathway" id="UPA00219"/>
<dbReference type="Gene3D" id="3.40.710.10">
    <property type="entry name" value="DD-peptidase/beta-lactamase superfamily"/>
    <property type="match status" value="1"/>
</dbReference>
<dbReference type="GO" id="GO:0006508">
    <property type="term" value="P:proteolysis"/>
    <property type="evidence" value="ECO:0007669"/>
    <property type="project" value="UniProtKB-KW"/>
</dbReference>
<dbReference type="Pfam" id="PF00912">
    <property type="entry name" value="Transgly"/>
    <property type="match status" value="1"/>
</dbReference>
<sequence>MKVIIQRYIKKLVVALVLLLFALKVLDLVFPLNLTKLTDSATVVTDRNGELLRAFSNKEYIWRFQVEQSSVSPYYLQALLTYEDRYFYYHPGVNPVALLRALWQGISSGKIVSGGSTLTMQLARLLHPHEKSLLGKSQQILRALQLEWHFDKTQILDMYLNLAPFGGVIEGVEAASLTYFDKKSLHLTKAEAALLAVLPQAPSRYRPDRHPDNAQQARNKLLDRMAEYSVWPQQQVDELKQLPVYADYFSQPQIAPLLSRRLRQQKQNQIETFIDKSLQQRLAFLTKQHVTQLGDEISAAVMVMHGLNGEVVSYIGSADFYSQKRKGQVDMISAIRSPGSTLKPFVYADAIESGLIHENSLLLDIPVVRGNYSPQNFLGGYSGPVTAKQALLKSLNIPVLQVVNHCSIKALTAKLENAGLKLIWPEHAEPNQALVLGGVGTQLESLVQLYSSLLNQGIAVIPRFGKEQALETRFAMQPGVAWIIQNILRQQQSNWQFEQQPIATSAIGWKTGTSYDFRDAWVIGFSGKYIIGVWVGRADAQPIFDNTGTQNALPLFMQIAKQVESDFKPTKPTSVSQADTCWPSGKQSQTTEEGSCLFKQQSWLYNLQAPPSMNHHTAGFNEALNIQYWLEPSGHRAYTSCASAQAQKVSQAVFPKSLNAWLPTEWKQENLLPKLSANCRNLSTSSSELLITSIQDQSRFIRRNATDSIQLELVTNEPNETIFWFLNDRPIVSDRLIINKAGQYNLVALAQSGMSDQVSFIVE</sequence>
<dbReference type="OrthoDB" id="9766909at2"/>
<dbReference type="eggNOG" id="COG4953">
    <property type="taxonomic scope" value="Bacteria"/>
</dbReference>
<evidence type="ECO:0000256" key="9">
    <source>
        <dbReference type="ARBA" id="ARBA00023268"/>
    </source>
</evidence>
<dbReference type="GO" id="GO:0030288">
    <property type="term" value="C:outer membrane-bounded periplasmic space"/>
    <property type="evidence" value="ECO:0007669"/>
    <property type="project" value="TreeGrafter"/>
</dbReference>
<feature type="compositionally biased region" description="Polar residues" evidence="12">
    <location>
        <begin position="571"/>
        <end position="587"/>
    </location>
</feature>
<dbReference type="InterPro" id="IPR036950">
    <property type="entry name" value="PBP_transglycosylase"/>
</dbReference>
<dbReference type="AlphaFoldDB" id="W7QAD5"/>
<evidence type="ECO:0000313" key="16">
    <source>
        <dbReference type="Proteomes" id="UP000019276"/>
    </source>
</evidence>
<comment type="caution">
    <text evidence="15">The sequence shown here is derived from an EMBL/GenBank/DDBJ whole genome shotgun (WGS) entry which is preliminary data.</text>
</comment>
<dbReference type="PANTHER" id="PTHR32282">
    <property type="entry name" value="BINDING PROTEIN TRANSPEPTIDASE, PUTATIVE-RELATED"/>
    <property type="match status" value="1"/>
</dbReference>
<accession>W7QAD5</accession>
<comment type="pathway">
    <text evidence="1">Cell wall biogenesis; peptidoglycan biosynthesis.</text>
</comment>
<keyword evidence="6" id="KW-0328">Glycosyltransferase</keyword>
<dbReference type="InterPro" id="IPR001264">
    <property type="entry name" value="Glyco_trans_51"/>
</dbReference>
<name>W7QAD5_9ALTE</name>
<reference evidence="15 16" key="1">
    <citation type="journal article" date="2014" name="Genome Announc.">
        <title>Draft Genome Sequence of the Agar-Degrading Bacterium Catenovulum sp. Strain DS-2, Isolated from Intestines of Haliotis diversicolor.</title>
        <authorList>
            <person name="Shan D."/>
            <person name="Li X."/>
            <person name="Gu Z."/>
            <person name="Wei G."/>
            <person name="Gao Z."/>
            <person name="Shao Z."/>
        </authorList>
    </citation>
    <scope>NUCLEOTIDE SEQUENCE [LARGE SCALE GENOMIC DNA]</scope>
    <source>
        <strain evidence="15 16">DS-2</strain>
    </source>
</reference>
<organism evidence="15 16">
    <name type="scientific">Catenovulum agarivorans DS-2</name>
    <dbReference type="NCBI Taxonomy" id="1328313"/>
    <lineage>
        <taxon>Bacteria</taxon>
        <taxon>Pseudomonadati</taxon>
        <taxon>Pseudomonadota</taxon>
        <taxon>Gammaproteobacteria</taxon>
        <taxon>Alteromonadales</taxon>
        <taxon>Alteromonadaceae</taxon>
        <taxon>Catenovulum</taxon>
    </lineage>
</organism>
<evidence type="ECO:0000256" key="2">
    <source>
        <dbReference type="ARBA" id="ARBA00007090"/>
    </source>
</evidence>
<evidence type="ECO:0000256" key="8">
    <source>
        <dbReference type="ARBA" id="ARBA00022801"/>
    </source>
</evidence>
<keyword evidence="4" id="KW-0121">Carboxypeptidase</keyword>
<dbReference type="InterPro" id="IPR050396">
    <property type="entry name" value="Glycosyltr_51/Transpeptidase"/>
</dbReference>
<dbReference type="InterPro" id="IPR023346">
    <property type="entry name" value="Lysozyme-like_dom_sf"/>
</dbReference>
<dbReference type="PATRIC" id="fig|1328313.3.peg.2202"/>
<dbReference type="Gene3D" id="1.10.3810.10">
    <property type="entry name" value="Biosynthetic peptidoglycan transglycosylase-like"/>
    <property type="match status" value="1"/>
</dbReference>
<dbReference type="GO" id="GO:0004180">
    <property type="term" value="F:carboxypeptidase activity"/>
    <property type="evidence" value="ECO:0007669"/>
    <property type="project" value="UniProtKB-KW"/>
</dbReference>
<dbReference type="GO" id="GO:0009252">
    <property type="term" value="P:peptidoglycan biosynthetic process"/>
    <property type="evidence" value="ECO:0007669"/>
    <property type="project" value="UniProtKB-UniPathway"/>
</dbReference>
<keyword evidence="8" id="KW-0378">Hydrolase</keyword>
<gene>
    <name evidence="15" type="ORF">DS2_10773</name>
</gene>